<dbReference type="RefSeq" id="WP_188983261.1">
    <property type="nucleotide sequence ID" value="NZ_BMPO01000004.1"/>
</dbReference>
<evidence type="ECO:0000313" key="3">
    <source>
        <dbReference type="EMBL" id="GGJ95591.1"/>
    </source>
</evidence>
<feature type="compositionally biased region" description="Basic and acidic residues" evidence="2">
    <location>
        <begin position="131"/>
        <end position="144"/>
    </location>
</feature>
<feature type="repeat" description="TPR" evidence="1">
    <location>
        <begin position="76"/>
        <end position="109"/>
    </location>
</feature>
<dbReference type="AlphaFoldDB" id="A0A917PW41"/>
<reference evidence="3" key="2">
    <citation type="submission" date="2020-09" db="EMBL/GenBank/DDBJ databases">
        <authorList>
            <person name="Sun Q."/>
            <person name="Ohkuma M."/>
        </authorList>
    </citation>
    <scope>NUCLEOTIDE SEQUENCE</scope>
    <source>
        <strain evidence="3">JCM 30078</strain>
    </source>
</reference>
<evidence type="ECO:0000256" key="1">
    <source>
        <dbReference type="PROSITE-ProRule" id="PRU00339"/>
    </source>
</evidence>
<dbReference type="InterPro" id="IPR019734">
    <property type="entry name" value="TPR_rpt"/>
</dbReference>
<keyword evidence="1" id="KW-0802">TPR repeat</keyword>
<keyword evidence="4" id="KW-1185">Reference proteome</keyword>
<name>A0A917PW41_9PSED</name>
<comment type="caution">
    <text evidence="3">The sequence shown here is derived from an EMBL/GenBank/DDBJ whole genome shotgun (WGS) entry which is preliminary data.</text>
</comment>
<protein>
    <recommendedName>
        <fullName evidence="5">Tetratricopeptide repeat-containing protein</fullName>
    </recommendedName>
</protein>
<reference evidence="3" key="1">
    <citation type="journal article" date="2014" name="Int. J. Syst. Evol. Microbiol.">
        <title>Complete genome sequence of Corynebacterium casei LMG S-19264T (=DSM 44701T), isolated from a smear-ripened cheese.</title>
        <authorList>
            <consortium name="US DOE Joint Genome Institute (JGI-PGF)"/>
            <person name="Walter F."/>
            <person name="Albersmeier A."/>
            <person name="Kalinowski J."/>
            <person name="Ruckert C."/>
        </authorList>
    </citation>
    <scope>NUCLEOTIDE SEQUENCE</scope>
    <source>
        <strain evidence="3">JCM 30078</strain>
    </source>
</reference>
<dbReference type="EMBL" id="BMPO01000004">
    <property type="protein sequence ID" value="GGJ95591.1"/>
    <property type="molecule type" value="Genomic_DNA"/>
</dbReference>
<gene>
    <name evidence="3" type="ORF">GCM10009304_22000</name>
</gene>
<dbReference type="Proteomes" id="UP000635983">
    <property type="component" value="Unassembled WGS sequence"/>
</dbReference>
<evidence type="ECO:0000313" key="4">
    <source>
        <dbReference type="Proteomes" id="UP000635983"/>
    </source>
</evidence>
<feature type="compositionally biased region" description="Low complexity" evidence="2">
    <location>
        <begin position="145"/>
        <end position="155"/>
    </location>
</feature>
<dbReference type="PROSITE" id="PS50005">
    <property type="entry name" value="TPR"/>
    <property type="match status" value="1"/>
</dbReference>
<sequence length="155" mass="16498">MRPLSIRSLCAIAFAVTLSGCQFGPKTPQDPYADDYARVEQSLAAGRPGEAQIRLNAMPEASRSDPRNATFRQRLSDAYLQQGRRALQAGDMDTATKALSHARSLMPSAPALTTGLDGAVEQARNAQKAQQEADRARADAERAAAEAAEAAQSTP</sequence>
<feature type="region of interest" description="Disordered" evidence="2">
    <location>
        <begin position="106"/>
        <end position="155"/>
    </location>
</feature>
<evidence type="ECO:0008006" key="5">
    <source>
        <dbReference type="Google" id="ProtNLM"/>
    </source>
</evidence>
<organism evidence="3 4">
    <name type="scientific">Pseudomonas matsuisoli</name>
    <dbReference type="NCBI Taxonomy" id="1515666"/>
    <lineage>
        <taxon>Bacteria</taxon>
        <taxon>Pseudomonadati</taxon>
        <taxon>Pseudomonadota</taxon>
        <taxon>Gammaproteobacteria</taxon>
        <taxon>Pseudomonadales</taxon>
        <taxon>Pseudomonadaceae</taxon>
        <taxon>Pseudomonas</taxon>
    </lineage>
</organism>
<evidence type="ECO:0000256" key="2">
    <source>
        <dbReference type="SAM" id="MobiDB-lite"/>
    </source>
</evidence>
<dbReference type="Gene3D" id="1.25.40.10">
    <property type="entry name" value="Tetratricopeptide repeat domain"/>
    <property type="match status" value="1"/>
</dbReference>
<dbReference type="PROSITE" id="PS51257">
    <property type="entry name" value="PROKAR_LIPOPROTEIN"/>
    <property type="match status" value="1"/>
</dbReference>
<dbReference type="InterPro" id="IPR011990">
    <property type="entry name" value="TPR-like_helical_dom_sf"/>
</dbReference>
<proteinExistence type="predicted"/>
<accession>A0A917PW41</accession>